<gene>
    <name evidence="2" type="ORF">EVAR_65543_1</name>
</gene>
<dbReference type="Proteomes" id="UP000299102">
    <property type="component" value="Unassembled WGS sequence"/>
</dbReference>
<protein>
    <recommendedName>
        <fullName evidence="4">PiggyBac transposable element-derived protein domain-containing protein</fullName>
    </recommendedName>
</protein>
<evidence type="ECO:0008006" key="4">
    <source>
        <dbReference type="Google" id="ProtNLM"/>
    </source>
</evidence>
<evidence type="ECO:0000313" key="2">
    <source>
        <dbReference type="EMBL" id="GBP88136.1"/>
    </source>
</evidence>
<dbReference type="OrthoDB" id="7461827at2759"/>
<keyword evidence="3" id="KW-1185">Reference proteome</keyword>
<name>A0A4C1ZI33_EUMVA</name>
<feature type="compositionally biased region" description="Acidic residues" evidence="1">
    <location>
        <begin position="154"/>
        <end position="170"/>
    </location>
</feature>
<feature type="compositionally biased region" description="Basic and acidic residues" evidence="1">
    <location>
        <begin position="260"/>
        <end position="277"/>
    </location>
</feature>
<organism evidence="2 3">
    <name type="scientific">Eumeta variegata</name>
    <name type="common">Bagworm moth</name>
    <name type="synonym">Eumeta japonica</name>
    <dbReference type="NCBI Taxonomy" id="151549"/>
    <lineage>
        <taxon>Eukaryota</taxon>
        <taxon>Metazoa</taxon>
        <taxon>Ecdysozoa</taxon>
        <taxon>Arthropoda</taxon>
        <taxon>Hexapoda</taxon>
        <taxon>Insecta</taxon>
        <taxon>Pterygota</taxon>
        <taxon>Neoptera</taxon>
        <taxon>Endopterygota</taxon>
        <taxon>Lepidoptera</taxon>
        <taxon>Glossata</taxon>
        <taxon>Ditrysia</taxon>
        <taxon>Tineoidea</taxon>
        <taxon>Psychidae</taxon>
        <taxon>Oiketicinae</taxon>
        <taxon>Eumeta</taxon>
    </lineage>
</organism>
<comment type="caution">
    <text evidence="2">The sequence shown here is derived from an EMBL/GenBank/DDBJ whole genome shotgun (WGS) entry which is preliminary data.</text>
</comment>
<proteinExistence type="predicted"/>
<dbReference type="AlphaFoldDB" id="A0A4C1ZI33"/>
<feature type="region of interest" description="Disordered" evidence="1">
    <location>
        <begin position="154"/>
        <end position="221"/>
    </location>
</feature>
<accession>A0A4C1ZI33</accession>
<evidence type="ECO:0000256" key="1">
    <source>
        <dbReference type="SAM" id="MobiDB-lite"/>
    </source>
</evidence>
<dbReference type="EMBL" id="BGZK01001908">
    <property type="protein sequence ID" value="GBP88136.1"/>
    <property type="molecule type" value="Genomic_DNA"/>
</dbReference>
<feature type="compositionally biased region" description="Polar residues" evidence="1">
    <location>
        <begin position="171"/>
        <end position="183"/>
    </location>
</feature>
<sequence length="309" mass="34142">MRVTYVFARRRRDLTRRADAVSRSSIAHGYRSGASSDLTVSTKPGGGAVGSCAANTRGARSPAAAPPAGRPASHHVGRRSCLRVDVVRCLWGTAVPQGTLNMASRRNLKENEIERILLHSEDGEDLFLGEASEEEQDEVIQDFRDDVILSESPDALEVESPQDSDEEIDEVSSQLSSNTSPVTVLSVPDILRGRGRQKQKSSEKFVWHGSHPRSSRTPQRNIIFHPSGNKGIAKSVATGLDSWQLFFTNEVLEKIESHTNQEISEQRKKYKSDRPTISDDDDLVPSSTRPSFVRDTSITELKALLDYTT</sequence>
<feature type="region of interest" description="Disordered" evidence="1">
    <location>
        <begin position="260"/>
        <end position="289"/>
    </location>
</feature>
<evidence type="ECO:0000313" key="3">
    <source>
        <dbReference type="Proteomes" id="UP000299102"/>
    </source>
</evidence>
<reference evidence="2 3" key="1">
    <citation type="journal article" date="2019" name="Commun. Biol.">
        <title>The bagworm genome reveals a unique fibroin gene that provides high tensile strength.</title>
        <authorList>
            <person name="Kono N."/>
            <person name="Nakamura H."/>
            <person name="Ohtoshi R."/>
            <person name="Tomita M."/>
            <person name="Numata K."/>
            <person name="Arakawa K."/>
        </authorList>
    </citation>
    <scope>NUCLEOTIDE SEQUENCE [LARGE SCALE GENOMIC DNA]</scope>
</reference>
<feature type="region of interest" description="Disordered" evidence="1">
    <location>
        <begin position="51"/>
        <end position="77"/>
    </location>
</feature>